<feature type="compositionally biased region" description="Polar residues" evidence="1">
    <location>
        <begin position="311"/>
        <end position="326"/>
    </location>
</feature>
<accession>A7SEP1</accession>
<dbReference type="PANTHER" id="PTHR31796:SF2">
    <property type="entry name" value="SUZ DOMAIN-CONTAINING PROTEIN 1"/>
    <property type="match status" value="1"/>
</dbReference>
<feature type="region of interest" description="Disordered" evidence="1">
    <location>
        <begin position="186"/>
        <end position="210"/>
    </location>
</feature>
<dbReference type="AlphaFoldDB" id="A7SEP1"/>
<gene>
    <name evidence="3" type="ORF">NEMVEDRAFT_v1g244736</name>
</gene>
<evidence type="ECO:0000313" key="3">
    <source>
        <dbReference type="EMBL" id="EDO37822.1"/>
    </source>
</evidence>
<feature type="region of interest" description="Disordered" evidence="1">
    <location>
        <begin position="1"/>
        <end position="39"/>
    </location>
</feature>
<keyword evidence="4" id="KW-1185">Reference proteome</keyword>
<dbReference type="STRING" id="45351.A7SEP1"/>
<dbReference type="EMBL" id="DS469638">
    <property type="protein sequence ID" value="EDO37822.1"/>
    <property type="molecule type" value="Genomic_DNA"/>
</dbReference>
<sequence length="350" mass="39688">MADTADEDDEDIGDSWEDMADSGELERRMEERSKQQLEQEQKKIEAATIKTTVVIQEDTNRTLYKPQLRILKRPDSGNESHQTTQNKSEKPVHKTLAERQAQYAEARARILGSACDGSEDNDDSSESLDFKEALDAPRDLKPYVLQASSEEKPDNLIRQPLGRANHGDVPQHPEARPTMEMYHNIQRQGQPWRCTTTSRGKANHGDVPQHPEAGPTMEVYHNIQRQGQPWRCTTTPRGKANHGSVPQHPEAGPTMEMYHNIQKQGQPWSVPQHPEARPTMECTTTPRGKANHGSVPQHPEARPTMEVYHNIQRQGQPWRCTTTSRGKANHGDVPQHPEARPTMEVYHNIN</sequence>
<evidence type="ECO:0000313" key="4">
    <source>
        <dbReference type="Proteomes" id="UP000001593"/>
    </source>
</evidence>
<feature type="region of interest" description="Disordered" evidence="1">
    <location>
        <begin position="65"/>
        <end position="95"/>
    </location>
</feature>
<dbReference type="Proteomes" id="UP000001593">
    <property type="component" value="Unassembled WGS sequence"/>
</dbReference>
<evidence type="ECO:0000259" key="2">
    <source>
        <dbReference type="PROSITE" id="PS51673"/>
    </source>
</evidence>
<feature type="region of interest" description="Disordered" evidence="1">
    <location>
        <begin position="266"/>
        <end position="338"/>
    </location>
</feature>
<feature type="compositionally biased region" description="Acidic residues" evidence="1">
    <location>
        <begin position="1"/>
        <end position="23"/>
    </location>
</feature>
<protein>
    <recommendedName>
        <fullName evidence="2">SUZ domain-containing protein</fullName>
    </recommendedName>
</protein>
<feature type="compositionally biased region" description="Polar residues" evidence="1">
    <location>
        <begin position="186"/>
        <end position="200"/>
    </location>
</feature>
<reference evidence="3 4" key="1">
    <citation type="journal article" date="2007" name="Science">
        <title>Sea anemone genome reveals ancestral eumetazoan gene repertoire and genomic organization.</title>
        <authorList>
            <person name="Putnam N.H."/>
            <person name="Srivastava M."/>
            <person name="Hellsten U."/>
            <person name="Dirks B."/>
            <person name="Chapman J."/>
            <person name="Salamov A."/>
            <person name="Terry A."/>
            <person name="Shapiro H."/>
            <person name="Lindquist E."/>
            <person name="Kapitonov V.V."/>
            <person name="Jurka J."/>
            <person name="Genikhovich G."/>
            <person name="Grigoriev I.V."/>
            <person name="Lucas S.M."/>
            <person name="Steele R.E."/>
            <person name="Finnerty J.R."/>
            <person name="Technau U."/>
            <person name="Martindale M.Q."/>
            <person name="Rokhsar D.S."/>
        </authorList>
    </citation>
    <scope>NUCLEOTIDE SEQUENCE [LARGE SCALE GENOMIC DNA]</scope>
    <source>
        <strain evidence="4">CH2 X CH6</strain>
    </source>
</reference>
<organism evidence="3 4">
    <name type="scientific">Nematostella vectensis</name>
    <name type="common">Starlet sea anemone</name>
    <dbReference type="NCBI Taxonomy" id="45351"/>
    <lineage>
        <taxon>Eukaryota</taxon>
        <taxon>Metazoa</taxon>
        <taxon>Cnidaria</taxon>
        <taxon>Anthozoa</taxon>
        <taxon>Hexacorallia</taxon>
        <taxon>Actiniaria</taxon>
        <taxon>Edwardsiidae</taxon>
        <taxon>Nematostella</taxon>
    </lineage>
</organism>
<proteinExistence type="predicted"/>
<dbReference type="PANTHER" id="PTHR31796">
    <property type="entry name" value="SUZ DOMAIN-CONTAINING PROTEIN 1"/>
    <property type="match status" value="1"/>
</dbReference>
<name>A7SEP1_NEMVE</name>
<dbReference type="InterPro" id="IPR039228">
    <property type="entry name" value="SZRD1"/>
</dbReference>
<evidence type="ECO:0000256" key="1">
    <source>
        <dbReference type="SAM" id="MobiDB-lite"/>
    </source>
</evidence>
<dbReference type="PhylomeDB" id="A7SEP1"/>
<dbReference type="eggNOG" id="ENOG502RZH5">
    <property type="taxonomic scope" value="Eukaryota"/>
</dbReference>
<dbReference type="HOGENOM" id="CLU_792991_0_0_1"/>
<dbReference type="InParanoid" id="A7SEP1"/>
<feature type="region of interest" description="Disordered" evidence="1">
    <location>
        <begin position="147"/>
        <end position="174"/>
    </location>
</feature>
<feature type="domain" description="SUZ" evidence="2">
    <location>
        <begin position="43"/>
        <end position="115"/>
    </location>
</feature>
<feature type="compositionally biased region" description="Basic and acidic residues" evidence="1">
    <location>
        <begin position="24"/>
        <end position="39"/>
    </location>
</feature>
<feature type="compositionally biased region" description="Basic and acidic residues" evidence="1">
    <location>
        <begin position="165"/>
        <end position="174"/>
    </location>
</feature>
<feature type="compositionally biased region" description="Basic and acidic residues" evidence="1">
    <location>
        <begin position="329"/>
        <end position="338"/>
    </location>
</feature>
<dbReference type="Pfam" id="PF12752">
    <property type="entry name" value="SUZ"/>
    <property type="match status" value="1"/>
</dbReference>
<dbReference type="InterPro" id="IPR024771">
    <property type="entry name" value="SUZ"/>
</dbReference>
<dbReference type="PROSITE" id="PS51673">
    <property type="entry name" value="SUZ"/>
    <property type="match status" value="1"/>
</dbReference>